<reference evidence="1" key="1">
    <citation type="submission" date="2009-01" db="EMBL/GenBank/DDBJ databases">
        <title>Complete sequence of Chromosome 1 of Burkholderia cepacia AMMD.</title>
        <authorList>
            <consortium name="US DOE Joint Genome Institute"/>
            <person name="Copeland A."/>
            <person name="Lucas S."/>
            <person name="Lapidus A."/>
            <person name="Barry K."/>
            <person name="Detter J.C."/>
            <person name="Glavina del Rio T."/>
            <person name="Hammon N."/>
            <person name="Israni S."/>
            <person name="Pitluck S."/>
            <person name="Bruce D."/>
            <person name="Chain P."/>
            <person name="Malfatti S."/>
            <person name="Shin M."/>
            <person name="Vergez L."/>
            <person name="Schmutz J."/>
            <person name="Larimer F."/>
            <person name="Land M."/>
            <person name="Hauser L."/>
            <person name="Kyrpides N."/>
            <person name="Kim E."/>
            <person name="Parke J."/>
            <person name="Coenye T."/>
            <person name="Konstantinidis K."/>
            <person name="Ramette A."/>
            <person name="Tiedje J."/>
            <person name="Richardson P."/>
        </authorList>
    </citation>
    <scope>NUCLEOTIDE SEQUENCE [LARGE SCALE GENOMIC DNA]</scope>
    <source>
        <strain evidence="1">AMMD</strain>
    </source>
</reference>
<accession>Q0BFG0</accession>
<proteinExistence type="predicted"/>
<evidence type="ECO:0000313" key="1">
    <source>
        <dbReference type="EMBL" id="ABI87113.1"/>
    </source>
</evidence>
<dbReference type="AlphaFoldDB" id="Q0BFG0"/>
<name>Q0BFG0_BURCM</name>
<dbReference type="KEGG" id="bam:Bamb_1555"/>
<evidence type="ECO:0000313" key="2">
    <source>
        <dbReference type="Proteomes" id="UP000000662"/>
    </source>
</evidence>
<protein>
    <submittedName>
        <fullName evidence="1">Uncharacterized protein</fullName>
    </submittedName>
</protein>
<organism evidence="1 2">
    <name type="scientific">Burkholderia ambifaria (strain ATCC BAA-244 / DSM 16087 / CCUG 44356 / LMG 19182 / AMMD)</name>
    <name type="common">Burkholderia cepacia (strain AMMD)</name>
    <dbReference type="NCBI Taxonomy" id="339670"/>
    <lineage>
        <taxon>Bacteria</taxon>
        <taxon>Pseudomonadati</taxon>
        <taxon>Pseudomonadota</taxon>
        <taxon>Betaproteobacteria</taxon>
        <taxon>Burkholderiales</taxon>
        <taxon>Burkholderiaceae</taxon>
        <taxon>Burkholderia</taxon>
        <taxon>Burkholderia cepacia complex</taxon>
    </lineage>
</organism>
<dbReference type="Proteomes" id="UP000000662">
    <property type="component" value="Chromosome 1"/>
</dbReference>
<gene>
    <name evidence="1" type="ordered locus">Bamb_1555</name>
</gene>
<dbReference type="EMBL" id="CP000440">
    <property type="protein sequence ID" value="ABI87113.1"/>
    <property type="molecule type" value="Genomic_DNA"/>
</dbReference>
<sequence>MNGRHGQCRHGCRRPCPRRLPFVAPARRGARAADGSVEEAGNARVSGMLRPWTMRRLPAALNPNVSAGIRADEHAASPSRMRGIQWRSSACGRHAAKRRCVALGATRSLTVAGAAQVGSTAAQAGSLFPV</sequence>
<keyword evidence="2" id="KW-1185">Reference proteome</keyword>